<comment type="function">
    <text evidence="12">Catalyzes the formation of N(4)-acetylcytidine (ac(4)C) at the wobble position of tRNA(Met), by using acetyl-CoA as an acetyl donor and ATP (or GTP).</text>
</comment>
<keyword evidence="3 12" id="KW-0808">Transferase</keyword>
<dbReference type="SUPFAM" id="SSF52540">
    <property type="entry name" value="P-loop containing nucleoside triphosphate hydrolases"/>
    <property type="match status" value="1"/>
</dbReference>
<evidence type="ECO:0000256" key="9">
    <source>
        <dbReference type="ARBA" id="ARBA00049883"/>
    </source>
</evidence>
<dbReference type="InterPro" id="IPR013562">
    <property type="entry name" value="TmcA/NAT10_N"/>
</dbReference>
<keyword evidence="7 12" id="KW-0694">RNA-binding</keyword>
<feature type="binding site" evidence="12">
    <location>
        <begin position="527"/>
        <end position="529"/>
    </location>
    <ligand>
        <name>acetyl-CoA</name>
        <dbReference type="ChEBI" id="CHEBI:57288"/>
    </ligand>
</feature>
<dbReference type="Pfam" id="PF05127">
    <property type="entry name" value="NAT10_TcmA_helicase"/>
    <property type="match status" value="1"/>
</dbReference>
<dbReference type="Proteomes" id="UP001268864">
    <property type="component" value="Unassembled WGS sequence"/>
</dbReference>
<reference evidence="16 17" key="1">
    <citation type="submission" date="2022-06" db="EMBL/GenBank/DDBJ databases">
        <title>Halomicroarcula sp. a new haloarchaeum isolate from saline soil.</title>
        <authorList>
            <person name="Strakova D."/>
            <person name="Galisteo C."/>
            <person name="Sanchez-Porro C."/>
            <person name="Ventosa A."/>
        </authorList>
    </citation>
    <scope>NUCLEOTIDE SEQUENCE [LARGE SCALE GENOMIC DNA]</scope>
    <source>
        <strain evidence="16 17">S3CR25-11</strain>
    </source>
</reference>
<dbReference type="PANTHER" id="PTHR10925:SF5">
    <property type="entry name" value="RNA CYTIDINE ACETYLTRANSFERASE"/>
    <property type="match status" value="1"/>
</dbReference>
<comment type="catalytic activity">
    <reaction evidence="9">
        <text>a cytidine in tRNA + acetyl-CoA + ATP + H2O = an N(4)-acetylcytidine in tRNA + ADP + phosphate + CoA + H(+)</text>
        <dbReference type="Rhea" id="RHEA:53876"/>
        <dbReference type="Rhea" id="RHEA-COMP:13670"/>
        <dbReference type="Rhea" id="RHEA-COMP:13671"/>
        <dbReference type="ChEBI" id="CHEBI:15377"/>
        <dbReference type="ChEBI" id="CHEBI:15378"/>
        <dbReference type="ChEBI" id="CHEBI:30616"/>
        <dbReference type="ChEBI" id="CHEBI:43474"/>
        <dbReference type="ChEBI" id="CHEBI:57287"/>
        <dbReference type="ChEBI" id="CHEBI:57288"/>
        <dbReference type="ChEBI" id="CHEBI:74900"/>
        <dbReference type="ChEBI" id="CHEBI:82748"/>
        <dbReference type="ChEBI" id="CHEBI:456216"/>
    </reaction>
</comment>
<evidence type="ECO:0000256" key="3">
    <source>
        <dbReference type="ARBA" id="ARBA00022679"/>
    </source>
</evidence>
<dbReference type="PANTHER" id="PTHR10925">
    <property type="entry name" value="N-ACETYLTRANSFERASE 10"/>
    <property type="match status" value="1"/>
</dbReference>
<keyword evidence="17" id="KW-1185">Reference proteome</keyword>
<keyword evidence="1 12" id="KW-0963">Cytoplasm</keyword>
<feature type="binding site" evidence="12">
    <location>
        <position position="202"/>
    </location>
    <ligand>
        <name>ATP</name>
        <dbReference type="ChEBI" id="CHEBI:30616"/>
    </ligand>
</feature>
<sequence>MELARTLRAEAERADERRVLVLAGDPELTRERAAAALSATDIPTDETTLLGPDPFLDCERHDQRRAAELLGRTRSAVVLDAHAACRPNALGTAVGAVEGGGLLLVLAPPLDEWPDRRDEFDTSLAVPPFDRADVTGNFRRRLVETLRAHRGVAVVAVDGDGETVEKSGLTDPPPRCPRTVPDAPADHAFAAATYAACRTADQRDAVRALEPLASPGHAVVVEADRGRGKSSAAGLAAANLARQGLDVLVTAPQYRSAAAVFTRAAALLATLGESVERDRADTARRLTVRPASDGGERGRIRFEPPASAVDLPDDPDVVLVDEAAALPVRRLEALLSAPSVAFTTTVHGYEGAGRGFSVRFRDRLADCDHSVTEVSMTAPIRYAAADPVEVWAFRALLLDARPPVAPLVTDATPETVSYRRLTAADLLADEHLLRETFGLLVLAHYRTEPTDLARLLDAPNLSVRALTHRGHVVAVALLAREGALDGERRARMYDGGRVRGNMIPDVLTTQLRDREAGVPVGQRVLRIATHGAVRSRGLGSRLLAEIRAEFADEVDWLGVGFGATPELLDFWRANGYRTLHLSTTRNDRSGEYSAVMLDPCSDAGAALAARHSEWFCDRIGATLTDALEDVDPDVVRAALAAVDAEPEPALSAWEWRLVAGLPSGASILDTDPAPFRRLALRHLVAPADADALSAREERLLVRKVLQANPWGDVADEMGFVSERECKRALGGSVETLTRLYREPP</sequence>
<evidence type="ECO:0000256" key="11">
    <source>
        <dbReference type="ARBA" id="ARBA00049914"/>
    </source>
</evidence>
<evidence type="ECO:0000256" key="2">
    <source>
        <dbReference type="ARBA" id="ARBA00022555"/>
    </source>
</evidence>
<comment type="catalytic activity">
    <reaction evidence="12">
        <text>cytidine(34) in elongator tRNA(Met) + acetyl-CoA + ATP + H2O = N(4)-acetylcytidine(34) in elongator tRNA(Met) + ADP + phosphate + CoA + H(+)</text>
        <dbReference type="Rhea" id="RHEA:43788"/>
        <dbReference type="Rhea" id="RHEA-COMP:10693"/>
        <dbReference type="Rhea" id="RHEA-COMP:10694"/>
        <dbReference type="ChEBI" id="CHEBI:15377"/>
        <dbReference type="ChEBI" id="CHEBI:15378"/>
        <dbReference type="ChEBI" id="CHEBI:30616"/>
        <dbReference type="ChEBI" id="CHEBI:43474"/>
        <dbReference type="ChEBI" id="CHEBI:57287"/>
        <dbReference type="ChEBI" id="CHEBI:57288"/>
        <dbReference type="ChEBI" id="CHEBI:74900"/>
        <dbReference type="ChEBI" id="CHEBI:82748"/>
        <dbReference type="ChEBI" id="CHEBI:456216"/>
        <dbReference type="EC" id="2.3.1.193"/>
    </reaction>
</comment>
<keyword evidence="2 12" id="KW-0820">tRNA-binding</keyword>
<evidence type="ECO:0000259" key="14">
    <source>
        <dbReference type="Pfam" id="PF08351"/>
    </source>
</evidence>
<dbReference type="InterPro" id="IPR053477">
    <property type="entry name" value="tRNA_Cytidine_AcTrnsfr"/>
</dbReference>
<feature type="binding site" evidence="12">
    <location>
        <position position="566"/>
    </location>
    <ligand>
        <name>acetyl-CoA</name>
        <dbReference type="ChEBI" id="CHEBI:57288"/>
    </ligand>
</feature>
<dbReference type="SUPFAM" id="SSF55729">
    <property type="entry name" value="Acyl-CoA N-acyltransferases (Nat)"/>
    <property type="match status" value="1"/>
</dbReference>
<evidence type="ECO:0000256" key="10">
    <source>
        <dbReference type="ARBA" id="ARBA00049889"/>
    </source>
</evidence>
<comment type="caution">
    <text evidence="12">Lacks conserved residue(s) required for the propagation of feature annotation.</text>
</comment>
<feature type="domain" description="TcmA/NAT10 helicase" evidence="13">
    <location>
        <begin position="220"/>
        <end position="399"/>
    </location>
</feature>
<evidence type="ECO:0000256" key="6">
    <source>
        <dbReference type="ARBA" id="ARBA00022840"/>
    </source>
</evidence>
<keyword evidence="4 12" id="KW-0819">tRNA processing</keyword>
<dbReference type="Gene3D" id="3.40.50.300">
    <property type="entry name" value="P-loop containing nucleotide triphosphate hydrolases"/>
    <property type="match status" value="1"/>
</dbReference>
<dbReference type="Gene3D" id="3.40.630.30">
    <property type="match status" value="1"/>
</dbReference>
<comment type="subcellular location">
    <subcellularLocation>
        <location evidence="12">Cytoplasm</location>
    </subcellularLocation>
</comment>
<dbReference type="GO" id="GO:0016746">
    <property type="term" value="F:acyltransferase activity"/>
    <property type="evidence" value="ECO:0007669"/>
    <property type="project" value="UniProtKB-KW"/>
</dbReference>
<dbReference type="InterPro" id="IPR024914">
    <property type="entry name" value="tRNA_acetyltr_TmcA"/>
</dbReference>
<dbReference type="InterPro" id="IPR000182">
    <property type="entry name" value="GNAT_dom"/>
</dbReference>
<evidence type="ECO:0000256" key="7">
    <source>
        <dbReference type="ARBA" id="ARBA00022884"/>
    </source>
</evidence>
<evidence type="ECO:0000259" key="13">
    <source>
        <dbReference type="Pfam" id="PF05127"/>
    </source>
</evidence>
<dbReference type="EMBL" id="JAMQOS010000007">
    <property type="protein sequence ID" value="MDS0284147.1"/>
    <property type="molecule type" value="Genomic_DNA"/>
</dbReference>
<dbReference type="InterPro" id="IPR007807">
    <property type="entry name" value="TcmA/NAT10_helicase"/>
</dbReference>
<proteinExistence type="inferred from homology"/>
<dbReference type="InterPro" id="IPR016181">
    <property type="entry name" value="Acyl_CoA_acyltransferase"/>
</dbReference>
<dbReference type="Pfam" id="PF08351">
    <property type="entry name" value="TmcA_N"/>
    <property type="match status" value="1"/>
</dbReference>
<evidence type="ECO:0000256" key="5">
    <source>
        <dbReference type="ARBA" id="ARBA00022741"/>
    </source>
</evidence>
<evidence type="ECO:0000256" key="12">
    <source>
        <dbReference type="HAMAP-Rule" id="MF_01886"/>
    </source>
</evidence>
<dbReference type="RefSeq" id="WP_310901890.1">
    <property type="nucleotide sequence ID" value="NZ_JAMQOS010000007.1"/>
</dbReference>
<keyword evidence="8 12" id="KW-0012">Acyltransferase</keyword>
<evidence type="ECO:0000313" key="17">
    <source>
        <dbReference type="Proteomes" id="UP001268864"/>
    </source>
</evidence>
<dbReference type="Gene3D" id="3.40.50.11040">
    <property type="match status" value="1"/>
</dbReference>
<organism evidence="16 17">
    <name type="scientific">Haloarcula onubensis</name>
    <dbReference type="NCBI Taxonomy" id="2950539"/>
    <lineage>
        <taxon>Archaea</taxon>
        <taxon>Methanobacteriati</taxon>
        <taxon>Methanobacteriota</taxon>
        <taxon>Stenosarchaea group</taxon>
        <taxon>Halobacteria</taxon>
        <taxon>Halobacteriales</taxon>
        <taxon>Haloarculaceae</taxon>
        <taxon>Haloarcula</taxon>
    </lineage>
</organism>
<comment type="catalytic activity">
    <reaction evidence="11">
        <text>a cytidine in mRNA + acetyl-CoA + ATP + H2O = an N(4)-acetylcytidine in mRNA + ADP + phosphate + CoA + H(+)</text>
        <dbReference type="Rhea" id="RHEA:58480"/>
        <dbReference type="Rhea" id="RHEA-COMP:15145"/>
        <dbReference type="Rhea" id="RHEA-COMP:15146"/>
        <dbReference type="ChEBI" id="CHEBI:15377"/>
        <dbReference type="ChEBI" id="CHEBI:15378"/>
        <dbReference type="ChEBI" id="CHEBI:30616"/>
        <dbReference type="ChEBI" id="CHEBI:43474"/>
        <dbReference type="ChEBI" id="CHEBI:57287"/>
        <dbReference type="ChEBI" id="CHEBI:57288"/>
        <dbReference type="ChEBI" id="CHEBI:74900"/>
        <dbReference type="ChEBI" id="CHEBI:82748"/>
        <dbReference type="ChEBI" id="CHEBI:456216"/>
    </reaction>
</comment>
<gene>
    <name evidence="12" type="primary">tmcA</name>
    <name evidence="16" type="ORF">NDI86_18810</name>
</gene>
<comment type="similarity">
    <text evidence="12">Belongs to the TmcA family.</text>
</comment>
<keyword evidence="6 12" id="KW-0067">ATP-binding</keyword>
<evidence type="ECO:0000313" key="16">
    <source>
        <dbReference type="EMBL" id="MDS0284147.1"/>
    </source>
</evidence>
<keyword evidence="5 12" id="KW-0547">Nucleotide-binding</keyword>
<comment type="caution">
    <text evidence="16">The sequence shown here is derived from an EMBL/GenBank/DDBJ whole genome shotgun (WGS) entry which is preliminary data.</text>
</comment>
<dbReference type="HAMAP" id="MF_01886">
    <property type="entry name" value="tRNA_acetyltr_TmcA"/>
    <property type="match status" value="1"/>
</dbReference>
<protein>
    <recommendedName>
        <fullName evidence="12">tRNA(Met) cytidine acetyltransferase TmcA</fullName>
        <ecNumber evidence="12">2.3.1.193</ecNumber>
    </recommendedName>
</protein>
<feature type="domain" description="N-acetyltransferase" evidence="15">
    <location>
        <begin position="542"/>
        <end position="599"/>
    </location>
</feature>
<evidence type="ECO:0000256" key="4">
    <source>
        <dbReference type="ARBA" id="ARBA00022694"/>
    </source>
</evidence>
<name>A0ABU2FV46_9EURY</name>
<dbReference type="InterPro" id="IPR032672">
    <property type="entry name" value="TmcA/NAT10/Kre33"/>
</dbReference>
<evidence type="ECO:0000256" key="8">
    <source>
        <dbReference type="ARBA" id="ARBA00023315"/>
    </source>
</evidence>
<comment type="catalytic activity">
    <reaction evidence="10">
        <text>a cytidine in RNA + acetyl-CoA + ATP + H2O = an N(4)-acetylcytidine in RNA + ADP + phosphate + CoA + H(+)</text>
        <dbReference type="Rhea" id="RHEA:82211"/>
        <dbReference type="Rhea" id="RHEA-COMP:15704"/>
        <dbReference type="Rhea" id="RHEA-COMP:19834"/>
        <dbReference type="ChEBI" id="CHEBI:15377"/>
        <dbReference type="ChEBI" id="CHEBI:15378"/>
        <dbReference type="ChEBI" id="CHEBI:30616"/>
        <dbReference type="ChEBI" id="CHEBI:43474"/>
        <dbReference type="ChEBI" id="CHEBI:57287"/>
        <dbReference type="ChEBI" id="CHEBI:57288"/>
        <dbReference type="ChEBI" id="CHEBI:74900"/>
        <dbReference type="ChEBI" id="CHEBI:82748"/>
        <dbReference type="ChEBI" id="CHEBI:456216"/>
    </reaction>
</comment>
<evidence type="ECO:0000256" key="1">
    <source>
        <dbReference type="ARBA" id="ARBA00022490"/>
    </source>
</evidence>
<dbReference type="Pfam" id="PF13718">
    <property type="entry name" value="GNAT_acetyltr_2"/>
    <property type="match status" value="1"/>
</dbReference>
<feature type="domain" description="TmcA/NAT10 N-terminal" evidence="14">
    <location>
        <begin position="4"/>
        <end position="155"/>
    </location>
</feature>
<dbReference type="EC" id="2.3.1.193" evidence="12"/>
<feature type="binding site" evidence="12">
    <location>
        <position position="381"/>
    </location>
    <ligand>
        <name>ATP</name>
        <dbReference type="ChEBI" id="CHEBI:30616"/>
    </ligand>
</feature>
<accession>A0ABU2FV46</accession>
<evidence type="ECO:0000259" key="15">
    <source>
        <dbReference type="Pfam" id="PF13718"/>
    </source>
</evidence>
<dbReference type="NCBIfam" id="NF041296">
    <property type="entry name" value="RNAactase_tcmA_Halo"/>
    <property type="match status" value="1"/>
</dbReference>
<dbReference type="InterPro" id="IPR027417">
    <property type="entry name" value="P-loop_NTPase"/>
</dbReference>